<accession>A0A0H2URI3</accession>
<evidence type="ECO:0000256" key="5">
    <source>
        <dbReference type="ARBA" id="ARBA00022496"/>
    </source>
</evidence>
<dbReference type="GO" id="GO:0033214">
    <property type="term" value="P:siderophore-iron import into cell"/>
    <property type="evidence" value="ECO:0007669"/>
    <property type="project" value="TreeGrafter"/>
</dbReference>
<evidence type="ECO:0000256" key="9">
    <source>
        <dbReference type="ARBA" id="ARBA00023136"/>
    </source>
</evidence>
<dbReference type="BioCyc" id="SPNE170187:G1FZB-1898-MONOMER"/>
<evidence type="ECO:0000256" key="10">
    <source>
        <dbReference type="SAM" id="Phobius"/>
    </source>
</evidence>
<organism evidence="11 12">
    <name type="scientific">Streptococcus pneumoniae serotype 4 (strain ATCC BAA-334 / TIGR4)</name>
    <dbReference type="NCBI Taxonomy" id="170187"/>
    <lineage>
        <taxon>Bacteria</taxon>
        <taxon>Bacillati</taxon>
        <taxon>Bacillota</taxon>
        <taxon>Bacilli</taxon>
        <taxon>Lactobacillales</taxon>
        <taxon>Streptococcaceae</taxon>
        <taxon>Streptococcus</taxon>
    </lineage>
</organism>
<feature type="transmembrane region" description="Helical" evidence="10">
    <location>
        <begin position="113"/>
        <end position="133"/>
    </location>
</feature>
<feature type="transmembrane region" description="Helical" evidence="10">
    <location>
        <begin position="228"/>
        <end position="250"/>
    </location>
</feature>
<dbReference type="PaxDb" id="170187-SP_1869"/>
<evidence type="ECO:0000256" key="3">
    <source>
        <dbReference type="ARBA" id="ARBA00022448"/>
    </source>
</evidence>
<dbReference type="eggNOG" id="COG4606">
    <property type="taxonomic scope" value="Bacteria"/>
</dbReference>
<feature type="transmembrane region" description="Helical" evidence="10">
    <location>
        <begin position="298"/>
        <end position="316"/>
    </location>
</feature>
<dbReference type="Pfam" id="PF01032">
    <property type="entry name" value="FecCD"/>
    <property type="match status" value="1"/>
</dbReference>
<dbReference type="GO" id="GO:0005886">
    <property type="term" value="C:plasma membrane"/>
    <property type="evidence" value="ECO:0007669"/>
    <property type="project" value="UniProtKB-SubCell"/>
</dbReference>
<keyword evidence="5" id="KW-0406">Ion transport</keyword>
<evidence type="ECO:0000256" key="7">
    <source>
        <dbReference type="ARBA" id="ARBA00022989"/>
    </source>
</evidence>
<evidence type="ECO:0000256" key="2">
    <source>
        <dbReference type="ARBA" id="ARBA00007935"/>
    </source>
</evidence>
<dbReference type="EnsemblBacteria" id="AAK75941">
    <property type="protein sequence ID" value="AAK75941"/>
    <property type="gene ID" value="SP_1869"/>
</dbReference>
<evidence type="ECO:0000313" key="11">
    <source>
        <dbReference type="EMBL" id="AAK75941.1"/>
    </source>
</evidence>
<dbReference type="PhylomeDB" id="A0A0H2URI3"/>
<dbReference type="InterPro" id="IPR000522">
    <property type="entry name" value="ABC_transptr_permease_BtuC"/>
</dbReference>
<keyword evidence="3" id="KW-0813">Transport</keyword>
<sequence>MKGRGMKLSHYLIGLLLLLVFLSISIGTSDFSWGKLFDFDQQTWLLFQESRLPRTISILLTASSMSMAGLLMQTITQNQFAAPSTVGTTEAAKLGMVLSLFVFPSASLTHKMLFAFVSSIVFTLFFLAFMTIFTVKERWMLPLIGIIYSGIIGSVTEVIAYRFNLVQSMTAWTQGSFSMIQTHQYEWLFLGLIILITVWKLSQTFTIMNLGKETSESLGISYSLLEKLALFLVALTTSVTMITVGGLPFLGVIVPNLVRKRYGDNLSQTKLMVALVGANLVLACDILSRVLIRPYELSVSLLLGIIGSLVFILLLWRGGRKDAD</sequence>
<gene>
    <name evidence="11" type="ordered locus">SP_1869</name>
</gene>
<keyword evidence="8" id="KW-0408">Iron</keyword>
<feature type="transmembrane region" description="Helical" evidence="10">
    <location>
        <begin position="51"/>
        <end position="71"/>
    </location>
</feature>
<comment type="subcellular location">
    <subcellularLocation>
        <location evidence="1">Cell membrane</location>
        <topology evidence="1">Multi-pass membrane protein</topology>
    </subcellularLocation>
</comment>
<evidence type="ECO:0000256" key="4">
    <source>
        <dbReference type="ARBA" id="ARBA00022475"/>
    </source>
</evidence>
<evidence type="ECO:0000313" key="12">
    <source>
        <dbReference type="Proteomes" id="UP000000585"/>
    </source>
</evidence>
<dbReference type="FunFam" id="1.10.3470.10:FF:000004">
    <property type="entry name" value="Iron compound ABC transporter, permease"/>
    <property type="match status" value="1"/>
</dbReference>
<dbReference type="SUPFAM" id="SSF81345">
    <property type="entry name" value="ABC transporter involved in vitamin B12 uptake, BtuC"/>
    <property type="match status" value="1"/>
</dbReference>
<keyword evidence="5" id="KW-0410">Iron transport</keyword>
<dbReference type="Proteomes" id="UP000000585">
    <property type="component" value="Chromosome"/>
</dbReference>
<dbReference type="PANTHER" id="PTHR30472:SF27">
    <property type="entry name" value="PETROBACTIN IMPORT SYSTEM PERMEASE PROTEIN YCLN"/>
    <property type="match status" value="1"/>
</dbReference>
<dbReference type="CDD" id="cd06550">
    <property type="entry name" value="TM_ABC_iron-siderophores_like"/>
    <property type="match status" value="1"/>
</dbReference>
<feature type="transmembrane region" description="Helical" evidence="10">
    <location>
        <begin position="271"/>
        <end position="292"/>
    </location>
</feature>
<name>A0A0H2URI3_STRPN</name>
<keyword evidence="9 10" id="KW-0472">Membrane</keyword>
<dbReference type="InterPro" id="IPR037294">
    <property type="entry name" value="ABC_BtuC-like"/>
</dbReference>
<dbReference type="AlphaFoldDB" id="A0A0H2URI3"/>
<evidence type="ECO:0000256" key="8">
    <source>
        <dbReference type="ARBA" id="ARBA00023004"/>
    </source>
</evidence>
<protein>
    <submittedName>
        <fullName evidence="11">Iron-compound ABC transporter, permease protein</fullName>
    </submittedName>
</protein>
<keyword evidence="12" id="KW-1185">Reference proteome</keyword>
<keyword evidence="7 10" id="KW-1133">Transmembrane helix</keyword>
<comment type="similarity">
    <text evidence="2">Belongs to the binding-protein-dependent transport system permease family. FecCD subfamily.</text>
</comment>
<reference evidence="11 12" key="1">
    <citation type="journal article" date="2001" name="Science">
        <title>Complete genome sequence of a virulent isolate of Streptococcus pneumoniae.</title>
        <authorList>
            <person name="Tettelin H."/>
            <person name="Nelson K.E."/>
            <person name="Paulsen I.T."/>
            <person name="Eisen J.A."/>
            <person name="Read T.D."/>
            <person name="Peterson S."/>
            <person name="Heidelberg J."/>
            <person name="DeBoy R.T."/>
            <person name="Haft D.H."/>
            <person name="Dodson R.J."/>
            <person name="Durkin A.S."/>
            <person name="Gwinn M."/>
            <person name="Kolonay J.F."/>
            <person name="Nelson W.C."/>
            <person name="Peterson J.D."/>
            <person name="Umayam L.A."/>
            <person name="White O."/>
            <person name="Salzberg S.L."/>
            <person name="Lewis M.R."/>
            <person name="Radune D."/>
            <person name="Holtzapple E."/>
            <person name="Khouri H."/>
            <person name="Wolf A.M."/>
            <person name="Utterback T.R."/>
            <person name="Hansen C.L."/>
            <person name="McDonald L.A."/>
            <person name="Feldblyum T.V."/>
            <person name="Angiuoli S."/>
            <person name="Dickinson T."/>
            <person name="Hickey E.K."/>
            <person name="Holt I.E."/>
            <person name="Loftus B.J."/>
            <person name="Yang F."/>
            <person name="Smith H.O."/>
            <person name="Venter J.C."/>
            <person name="Dougherty B.A."/>
            <person name="Morrison D.A."/>
            <person name="Hollingshead S.K."/>
            <person name="Fraser C.M."/>
        </authorList>
    </citation>
    <scope>NUCLEOTIDE SEQUENCE [LARGE SCALE GENOMIC DNA]</scope>
    <source>
        <strain evidence="12">ATCC BAA-334 / TIGR4</strain>
    </source>
</reference>
<dbReference type="GO" id="GO:0022857">
    <property type="term" value="F:transmembrane transporter activity"/>
    <property type="evidence" value="ECO:0007669"/>
    <property type="project" value="InterPro"/>
</dbReference>
<evidence type="ECO:0000256" key="1">
    <source>
        <dbReference type="ARBA" id="ARBA00004651"/>
    </source>
</evidence>
<feature type="transmembrane region" description="Helical" evidence="10">
    <location>
        <begin position="187"/>
        <end position="208"/>
    </location>
</feature>
<dbReference type="Gene3D" id="1.10.3470.10">
    <property type="entry name" value="ABC transporter involved in vitamin B12 uptake, BtuC"/>
    <property type="match status" value="1"/>
</dbReference>
<dbReference type="PANTHER" id="PTHR30472">
    <property type="entry name" value="FERRIC ENTEROBACTIN TRANSPORT SYSTEM PERMEASE PROTEIN"/>
    <property type="match status" value="1"/>
</dbReference>
<dbReference type="EMBL" id="AE005672">
    <property type="protein sequence ID" value="AAK75941.1"/>
    <property type="molecule type" value="Genomic_DNA"/>
</dbReference>
<keyword evidence="4" id="KW-1003">Cell membrane</keyword>
<proteinExistence type="inferred from homology"/>
<dbReference type="KEGG" id="spn:SP_1869"/>
<keyword evidence="6 10" id="KW-0812">Transmembrane</keyword>
<feature type="transmembrane region" description="Helical" evidence="10">
    <location>
        <begin position="139"/>
        <end position="160"/>
    </location>
</feature>
<evidence type="ECO:0000256" key="6">
    <source>
        <dbReference type="ARBA" id="ARBA00022692"/>
    </source>
</evidence>